<organism evidence="1 2">
    <name type="scientific">Granulosicoccus antarcticus IMCC3135</name>
    <dbReference type="NCBI Taxonomy" id="1192854"/>
    <lineage>
        <taxon>Bacteria</taxon>
        <taxon>Pseudomonadati</taxon>
        <taxon>Pseudomonadota</taxon>
        <taxon>Gammaproteobacteria</taxon>
        <taxon>Chromatiales</taxon>
        <taxon>Granulosicoccaceae</taxon>
        <taxon>Granulosicoccus</taxon>
    </lineage>
</organism>
<gene>
    <name evidence="1" type="primary">ywrD_1</name>
    <name evidence="1" type="ORF">IMCC3135_13465</name>
</gene>
<dbReference type="RefSeq" id="WP_088918062.1">
    <property type="nucleotide sequence ID" value="NZ_CP018632.1"/>
</dbReference>
<dbReference type="EMBL" id="CP018632">
    <property type="protein sequence ID" value="ASJ72778.1"/>
    <property type="molecule type" value="Genomic_DNA"/>
</dbReference>
<dbReference type="SUPFAM" id="SSF56235">
    <property type="entry name" value="N-terminal nucleophile aminohydrolases (Ntn hydrolases)"/>
    <property type="match status" value="1"/>
</dbReference>
<dbReference type="AlphaFoldDB" id="A0A2Z2NSQ7"/>
<keyword evidence="2" id="KW-1185">Reference proteome</keyword>
<dbReference type="KEGG" id="gai:IMCC3135_13465"/>
<dbReference type="Gene3D" id="1.10.246.130">
    <property type="match status" value="1"/>
</dbReference>
<dbReference type="PANTHER" id="PTHR43881:SF5">
    <property type="entry name" value="GAMMA-GLUTAMYLTRANSPEPTIDASE"/>
    <property type="match status" value="1"/>
</dbReference>
<dbReference type="Gene3D" id="3.60.20.40">
    <property type="match status" value="1"/>
</dbReference>
<dbReference type="InterPro" id="IPR052896">
    <property type="entry name" value="GGT-like_enzyme"/>
</dbReference>
<keyword evidence="1" id="KW-0012">Acyltransferase</keyword>
<sequence length="528" mass="56346">MLKSALGFNGSFSAPHRSAALAGQQVLDAGGTAVEAMVAAAATIAVVYPHMNGIGGDGFWLIKQKDKPPIGIRACGQAAALATVDFYRSHGHEHDIPARGPLAALTVPGSVGGWQRALELIPAARRMPLPDLLANAISYAREGIAVTGNQADCTAAKMDSLACVPGFADVYLDEGAPYASGSKMLQSALGNTLEQLGREGLDSYYRGDIAARHAHYLEAQGSPLRLQDFHDYQAALVEPLNLTTSLGEMYNMTPPTQGVSSLMILGLFDRLNVEAPESFDHVHGLIEATKQAFLVRNAGLGDANDMSESAAQWLESLFLDKLALEINRKTALNWPHEPAQGDTIWMGAADGEGTVVSFIQSVFWEFGSGLLCPDTGVVFQNRGAGFSLAEGPNQLRPGKLPFHTLNPALSVLNDGRVMAYGTMGGEGQPQTQAALFTRYAQFGMDLQQAITEPRWLLGKTWGDNTTSLKLESRFSEAMIRELQDAGHQVEILPEYSDLTGHAGAVVLHPDGLMECATDPRADGAALSF</sequence>
<reference evidence="1 2" key="1">
    <citation type="submission" date="2016-12" db="EMBL/GenBank/DDBJ databases">
        <authorList>
            <person name="Song W.-J."/>
            <person name="Kurnit D.M."/>
        </authorList>
    </citation>
    <scope>NUCLEOTIDE SEQUENCE [LARGE SCALE GENOMIC DNA]</scope>
    <source>
        <strain evidence="1 2">IMCC3135</strain>
    </source>
</reference>
<dbReference type="EC" id="2.3.2.2" evidence="1"/>
<proteinExistence type="predicted"/>
<dbReference type="PANTHER" id="PTHR43881">
    <property type="entry name" value="GAMMA-GLUTAMYLTRANSPEPTIDASE (AFU_ORTHOLOGUE AFUA_4G13580)"/>
    <property type="match status" value="1"/>
</dbReference>
<name>A0A2Z2NSQ7_9GAMM</name>
<evidence type="ECO:0000313" key="1">
    <source>
        <dbReference type="EMBL" id="ASJ72778.1"/>
    </source>
</evidence>
<dbReference type="InterPro" id="IPR029055">
    <property type="entry name" value="Ntn_hydrolases_N"/>
</dbReference>
<dbReference type="InterPro" id="IPR043138">
    <property type="entry name" value="GGT_lsub"/>
</dbReference>
<dbReference type="Pfam" id="PF01019">
    <property type="entry name" value="G_glu_transpept"/>
    <property type="match status" value="1"/>
</dbReference>
<dbReference type="InterPro" id="IPR043137">
    <property type="entry name" value="GGT_ssub_C"/>
</dbReference>
<protein>
    <submittedName>
        <fullName evidence="1">Gamma-glutamyltransferase YwrD</fullName>
        <ecNumber evidence="1">2.3.2.2</ecNumber>
    </submittedName>
</protein>
<dbReference type="Proteomes" id="UP000250079">
    <property type="component" value="Chromosome"/>
</dbReference>
<evidence type="ECO:0000313" key="2">
    <source>
        <dbReference type="Proteomes" id="UP000250079"/>
    </source>
</evidence>
<dbReference type="GO" id="GO:0103068">
    <property type="term" value="F:leukotriene C4 gamma-glutamyl transferase activity"/>
    <property type="evidence" value="ECO:0007669"/>
    <property type="project" value="UniProtKB-EC"/>
</dbReference>
<accession>A0A2Z2NSQ7</accession>
<keyword evidence="1" id="KW-0808">Transferase</keyword>
<dbReference type="PRINTS" id="PR01210">
    <property type="entry name" value="GGTRANSPTASE"/>
</dbReference>
<dbReference type="OrthoDB" id="5297205at2"/>